<evidence type="ECO:0000256" key="12">
    <source>
        <dbReference type="ARBA" id="ARBA00038168"/>
    </source>
</evidence>
<keyword evidence="10" id="KW-0472">Membrane</keyword>
<dbReference type="EMBL" id="CH940655">
    <property type="protein sequence ID" value="KRF82661.1"/>
    <property type="molecule type" value="Genomic_DNA"/>
</dbReference>
<keyword evidence="9 14" id="KW-0408">Iron</keyword>
<keyword evidence="4" id="KW-0812">Transmembrane</keyword>
<accession>A0A0Q9WQN4</accession>
<keyword evidence="2" id="KW-0813">Transport</keyword>
<sequence length="122" mass="13278">MSKEISLAEVKKHNKPNDLWVIIEDKVYDLTKFLKEHPGGEDSLKSVAGRDGTKEFIDVGHSQEARQIMKKFLIGNLAASDIKKKKPVGATPTANADATDNANANASASFETATPKQCCILH</sequence>
<evidence type="ECO:0000256" key="6">
    <source>
        <dbReference type="ARBA" id="ARBA00022824"/>
    </source>
</evidence>
<dbReference type="Pfam" id="PF00173">
    <property type="entry name" value="Cyt-b5"/>
    <property type="match status" value="1"/>
</dbReference>
<dbReference type="PANTHER" id="PTHR19359:SF150">
    <property type="entry name" value="CYTOCHROME B5"/>
    <property type="match status" value="1"/>
</dbReference>
<dbReference type="FunFam" id="3.10.120.10:FF:000002">
    <property type="entry name" value="Cytochrome b5 type B"/>
    <property type="match status" value="1"/>
</dbReference>
<name>A0A0Q9WQN4_DROVI</name>
<dbReference type="InterPro" id="IPR050668">
    <property type="entry name" value="Cytochrome_b5"/>
</dbReference>
<dbReference type="OrthoDB" id="260519at2759"/>
<organism evidence="16 17">
    <name type="scientific">Drosophila virilis</name>
    <name type="common">Fruit fly</name>
    <dbReference type="NCBI Taxonomy" id="7244"/>
    <lineage>
        <taxon>Eukaryota</taxon>
        <taxon>Metazoa</taxon>
        <taxon>Ecdysozoa</taxon>
        <taxon>Arthropoda</taxon>
        <taxon>Hexapoda</taxon>
        <taxon>Insecta</taxon>
        <taxon>Pterygota</taxon>
        <taxon>Neoptera</taxon>
        <taxon>Endopterygota</taxon>
        <taxon>Diptera</taxon>
        <taxon>Brachycera</taxon>
        <taxon>Muscomorpha</taxon>
        <taxon>Ephydroidea</taxon>
        <taxon>Drosophilidae</taxon>
        <taxon>Drosophila</taxon>
    </lineage>
</organism>
<proteinExistence type="inferred from homology"/>
<comment type="subcellular location">
    <subcellularLocation>
        <location evidence="1">Endoplasmic reticulum membrane</location>
        <topology evidence="1">Single-pass membrane protein</topology>
        <orientation evidence="1">Cytoplasmic side</orientation>
    </subcellularLocation>
    <subcellularLocation>
        <location evidence="11">Microsome membrane</location>
        <topology evidence="11">Single-pass membrane protein</topology>
        <orientation evidence="11">Cytoplasmic side</orientation>
    </subcellularLocation>
</comment>
<dbReference type="PANTHER" id="PTHR19359">
    <property type="entry name" value="CYTOCHROME B5"/>
    <property type="match status" value="1"/>
</dbReference>
<evidence type="ECO:0000256" key="4">
    <source>
        <dbReference type="ARBA" id="ARBA00022692"/>
    </source>
</evidence>
<dbReference type="InterPro" id="IPR001199">
    <property type="entry name" value="Cyt_B5-like_heme/steroid-bd"/>
</dbReference>
<evidence type="ECO:0000313" key="17">
    <source>
        <dbReference type="Proteomes" id="UP000008792"/>
    </source>
</evidence>
<gene>
    <name evidence="16" type="primary">Dvir\GJ16001</name>
    <name evidence="16" type="ORF">Dvir_GJ16001</name>
</gene>
<dbReference type="SMART" id="SM01117">
    <property type="entry name" value="Cyt-b5"/>
    <property type="match status" value="1"/>
</dbReference>
<evidence type="ECO:0000259" key="15">
    <source>
        <dbReference type="PROSITE" id="PS50255"/>
    </source>
</evidence>
<evidence type="ECO:0000313" key="16">
    <source>
        <dbReference type="EMBL" id="KRF82661.1"/>
    </source>
</evidence>
<dbReference type="PRINTS" id="PR00363">
    <property type="entry name" value="CYTOCHROMEB5"/>
</dbReference>
<dbReference type="PROSITE" id="PS50255">
    <property type="entry name" value="CYTOCHROME_B5_2"/>
    <property type="match status" value="1"/>
</dbReference>
<reference evidence="16 17" key="1">
    <citation type="journal article" date="2007" name="Nature">
        <title>Evolution of genes and genomes on the Drosophila phylogeny.</title>
        <authorList>
            <consortium name="Drosophila 12 Genomes Consortium"/>
            <person name="Clark A.G."/>
            <person name="Eisen M.B."/>
            <person name="Smith D.R."/>
            <person name="Bergman C.M."/>
            <person name="Oliver B."/>
            <person name="Markow T.A."/>
            <person name="Kaufman T.C."/>
            <person name="Kellis M."/>
            <person name="Gelbart W."/>
            <person name="Iyer V.N."/>
            <person name="Pollard D.A."/>
            <person name="Sackton T.B."/>
            <person name="Larracuente A.M."/>
            <person name="Singh N.D."/>
            <person name="Abad J.P."/>
            <person name="Abt D.N."/>
            <person name="Adryan B."/>
            <person name="Aguade M."/>
            <person name="Akashi H."/>
            <person name="Anderson W.W."/>
            <person name="Aquadro C.F."/>
            <person name="Ardell D.H."/>
            <person name="Arguello R."/>
            <person name="Artieri C.G."/>
            <person name="Barbash D.A."/>
            <person name="Barker D."/>
            <person name="Barsanti P."/>
            <person name="Batterham P."/>
            <person name="Batzoglou S."/>
            <person name="Begun D."/>
            <person name="Bhutkar A."/>
            <person name="Blanco E."/>
            <person name="Bosak S.A."/>
            <person name="Bradley R.K."/>
            <person name="Brand A.D."/>
            <person name="Brent M.R."/>
            <person name="Brooks A.N."/>
            <person name="Brown R.H."/>
            <person name="Butlin R.K."/>
            <person name="Caggese C."/>
            <person name="Calvi B.R."/>
            <person name="Bernardo de Carvalho A."/>
            <person name="Caspi A."/>
            <person name="Castrezana S."/>
            <person name="Celniker S.E."/>
            <person name="Chang J.L."/>
            <person name="Chapple C."/>
            <person name="Chatterji S."/>
            <person name="Chinwalla A."/>
            <person name="Civetta A."/>
            <person name="Clifton S.W."/>
            <person name="Comeron J.M."/>
            <person name="Costello J.C."/>
            <person name="Coyne J.A."/>
            <person name="Daub J."/>
            <person name="David R.G."/>
            <person name="Delcher A.L."/>
            <person name="Delehaunty K."/>
            <person name="Do C.B."/>
            <person name="Ebling H."/>
            <person name="Edwards K."/>
            <person name="Eickbush T."/>
            <person name="Evans J.D."/>
            <person name="Filipski A."/>
            <person name="Findeiss S."/>
            <person name="Freyhult E."/>
            <person name="Fulton L."/>
            <person name="Fulton R."/>
            <person name="Garcia A.C."/>
            <person name="Gardiner A."/>
            <person name="Garfield D.A."/>
            <person name="Garvin B.E."/>
            <person name="Gibson G."/>
            <person name="Gilbert D."/>
            <person name="Gnerre S."/>
            <person name="Godfrey J."/>
            <person name="Good R."/>
            <person name="Gotea V."/>
            <person name="Gravely B."/>
            <person name="Greenberg A.J."/>
            <person name="Griffiths-Jones S."/>
            <person name="Gross S."/>
            <person name="Guigo R."/>
            <person name="Gustafson E.A."/>
            <person name="Haerty W."/>
            <person name="Hahn M.W."/>
            <person name="Halligan D.L."/>
            <person name="Halpern A.L."/>
            <person name="Halter G.M."/>
            <person name="Han M.V."/>
            <person name="Heger A."/>
            <person name="Hillier L."/>
            <person name="Hinrichs A.S."/>
            <person name="Holmes I."/>
            <person name="Hoskins R.A."/>
            <person name="Hubisz M.J."/>
            <person name="Hultmark D."/>
            <person name="Huntley M.A."/>
            <person name="Jaffe D.B."/>
            <person name="Jagadeeshan S."/>
            <person name="Jeck W.R."/>
            <person name="Johnson J."/>
            <person name="Jones C.D."/>
            <person name="Jordan W.C."/>
            <person name="Karpen G.H."/>
            <person name="Kataoka E."/>
            <person name="Keightley P.D."/>
            <person name="Kheradpour P."/>
            <person name="Kirkness E.F."/>
            <person name="Koerich L.B."/>
            <person name="Kristiansen K."/>
            <person name="Kudrna D."/>
            <person name="Kulathinal R.J."/>
            <person name="Kumar S."/>
            <person name="Kwok R."/>
            <person name="Lander E."/>
            <person name="Langley C.H."/>
            <person name="Lapoint R."/>
            <person name="Lazzaro B.P."/>
            <person name="Lee S.J."/>
            <person name="Levesque L."/>
            <person name="Li R."/>
            <person name="Lin C.F."/>
            <person name="Lin M.F."/>
            <person name="Lindblad-Toh K."/>
            <person name="Llopart A."/>
            <person name="Long M."/>
            <person name="Low L."/>
            <person name="Lozovsky E."/>
            <person name="Lu J."/>
            <person name="Luo M."/>
            <person name="Machado C.A."/>
            <person name="Makalowski W."/>
            <person name="Marzo M."/>
            <person name="Matsuda M."/>
            <person name="Matzkin L."/>
            <person name="McAllister B."/>
            <person name="McBride C.S."/>
            <person name="McKernan B."/>
            <person name="McKernan K."/>
            <person name="Mendez-Lago M."/>
            <person name="Minx P."/>
            <person name="Mollenhauer M.U."/>
            <person name="Montooth K."/>
            <person name="Mount S.M."/>
            <person name="Mu X."/>
            <person name="Myers E."/>
            <person name="Negre B."/>
            <person name="Newfeld S."/>
            <person name="Nielsen R."/>
            <person name="Noor M.A."/>
            <person name="O'Grady P."/>
            <person name="Pachter L."/>
            <person name="Papaceit M."/>
            <person name="Parisi M.J."/>
            <person name="Parisi M."/>
            <person name="Parts L."/>
            <person name="Pedersen J.S."/>
            <person name="Pesole G."/>
            <person name="Phillippy A.M."/>
            <person name="Ponting C.P."/>
            <person name="Pop M."/>
            <person name="Porcelli D."/>
            <person name="Powell J.R."/>
            <person name="Prohaska S."/>
            <person name="Pruitt K."/>
            <person name="Puig M."/>
            <person name="Quesneville H."/>
            <person name="Ram K.R."/>
            <person name="Rand D."/>
            <person name="Rasmussen M.D."/>
            <person name="Reed L.K."/>
            <person name="Reenan R."/>
            <person name="Reily A."/>
            <person name="Remington K.A."/>
            <person name="Rieger T.T."/>
            <person name="Ritchie M.G."/>
            <person name="Robin C."/>
            <person name="Rogers Y.H."/>
            <person name="Rohde C."/>
            <person name="Rozas J."/>
            <person name="Rubenfield M.J."/>
            <person name="Ruiz A."/>
            <person name="Russo S."/>
            <person name="Salzberg S.L."/>
            <person name="Sanchez-Gracia A."/>
            <person name="Saranga D.J."/>
            <person name="Sato H."/>
            <person name="Schaeffer S.W."/>
            <person name="Schatz M.C."/>
            <person name="Schlenke T."/>
            <person name="Schwartz R."/>
            <person name="Segarra C."/>
            <person name="Singh R.S."/>
            <person name="Sirot L."/>
            <person name="Sirota M."/>
            <person name="Sisneros N.B."/>
            <person name="Smith C.D."/>
            <person name="Smith T.F."/>
            <person name="Spieth J."/>
            <person name="Stage D.E."/>
            <person name="Stark A."/>
            <person name="Stephan W."/>
            <person name="Strausberg R.L."/>
            <person name="Strempel S."/>
            <person name="Sturgill D."/>
            <person name="Sutton G."/>
            <person name="Sutton G.G."/>
            <person name="Tao W."/>
            <person name="Teichmann S."/>
            <person name="Tobari Y.N."/>
            <person name="Tomimura Y."/>
            <person name="Tsolas J.M."/>
            <person name="Valente V.L."/>
            <person name="Venter E."/>
            <person name="Venter J.C."/>
            <person name="Vicario S."/>
            <person name="Vieira F.G."/>
            <person name="Vilella A.J."/>
            <person name="Villasante A."/>
            <person name="Walenz B."/>
            <person name="Wang J."/>
            <person name="Wasserman M."/>
            <person name="Watts T."/>
            <person name="Wilson D."/>
            <person name="Wilson R.K."/>
            <person name="Wing R.A."/>
            <person name="Wolfner M.F."/>
            <person name="Wong A."/>
            <person name="Wong G.K."/>
            <person name="Wu C.I."/>
            <person name="Wu G."/>
            <person name="Yamamoto D."/>
            <person name="Yang H.P."/>
            <person name="Yang S.P."/>
            <person name="Yorke J.A."/>
            <person name="Yoshida K."/>
            <person name="Zdobnov E."/>
            <person name="Zhang P."/>
            <person name="Zhang Y."/>
            <person name="Zimin A.V."/>
            <person name="Baldwin J."/>
            <person name="Abdouelleil A."/>
            <person name="Abdulkadir J."/>
            <person name="Abebe A."/>
            <person name="Abera B."/>
            <person name="Abreu J."/>
            <person name="Acer S.C."/>
            <person name="Aftuck L."/>
            <person name="Alexander A."/>
            <person name="An P."/>
            <person name="Anderson E."/>
            <person name="Anderson S."/>
            <person name="Arachi H."/>
            <person name="Azer M."/>
            <person name="Bachantsang P."/>
            <person name="Barry A."/>
            <person name="Bayul T."/>
            <person name="Berlin A."/>
            <person name="Bessette D."/>
            <person name="Bloom T."/>
            <person name="Blye J."/>
            <person name="Boguslavskiy L."/>
            <person name="Bonnet C."/>
            <person name="Boukhgalter B."/>
            <person name="Bourzgui I."/>
            <person name="Brown A."/>
            <person name="Cahill P."/>
            <person name="Channer S."/>
            <person name="Cheshatsang Y."/>
            <person name="Chuda L."/>
            <person name="Citroen M."/>
            <person name="Collymore A."/>
            <person name="Cooke P."/>
            <person name="Costello M."/>
            <person name="D'Aco K."/>
            <person name="Daza R."/>
            <person name="De Haan G."/>
            <person name="DeGray S."/>
            <person name="DeMaso C."/>
            <person name="Dhargay N."/>
            <person name="Dooley K."/>
            <person name="Dooley E."/>
            <person name="Doricent M."/>
            <person name="Dorje P."/>
            <person name="Dorjee K."/>
            <person name="Dupes A."/>
            <person name="Elong R."/>
            <person name="Falk J."/>
            <person name="Farina A."/>
            <person name="Faro S."/>
            <person name="Ferguson D."/>
            <person name="Fisher S."/>
            <person name="Foley C.D."/>
            <person name="Franke A."/>
            <person name="Friedrich D."/>
            <person name="Gadbois L."/>
            <person name="Gearin G."/>
            <person name="Gearin C.R."/>
            <person name="Giannoukos G."/>
            <person name="Goode T."/>
            <person name="Graham J."/>
            <person name="Grandbois E."/>
            <person name="Grewal S."/>
            <person name="Gyaltsen K."/>
            <person name="Hafez N."/>
            <person name="Hagos B."/>
            <person name="Hall J."/>
            <person name="Henson C."/>
            <person name="Hollinger A."/>
            <person name="Honan T."/>
            <person name="Huard M.D."/>
            <person name="Hughes L."/>
            <person name="Hurhula B."/>
            <person name="Husby M.E."/>
            <person name="Kamat A."/>
            <person name="Kanga B."/>
            <person name="Kashin S."/>
            <person name="Khazanovich D."/>
            <person name="Kisner P."/>
            <person name="Lance K."/>
            <person name="Lara M."/>
            <person name="Lee W."/>
            <person name="Lennon N."/>
            <person name="Letendre F."/>
            <person name="LeVine R."/>
            <person name="Lipovsky A."/>
            <person name="Liu X."/>
            <person name="Liu J."/>
            <person name="Liu S."/>
            <person name="Lokyitsang T."/>
            <person name="Lokyitsang Y."/>
            <person name="Lubonja R."/>
            <person name="Lui A."/>
            <person name="MacDonald P."/>
            <person name="Magnisalis V."/>
            <person name="Maru K."/>
            <person name="Matthews C."/>
            <person name="McCusker W."/>
            <person name="McDonough S."/>
            <person name="Mehta T."/>
            <person name="Meldrim J."/>
            <person name="Meneus L."/>
            <person name="Mihai O."/>
            <person name="Mihalev A."/>
            <person name="Mihova T."/>
            <person name="Mittelman R."/>
            <person name="Mlenga V."/>
            <person name="Montmayeur A."/>
            <person name="Mulrain L."/>
            <person name="Navidi A."/>
            <person name="Naylor J."/>
            <person name="Negash T."/>
            <person name="Nguyen T."/>
            <person name="Nguyen N."/>
            <person name="Nicol R."/>
            <person name="Norbu C."/>
            <person name="Norbu N."/>
            <person name="Novod N."/>
            <person name="O'Neill B."/>
            <person name="Osman S."/>
            <person name="Markiewicz E."/>
            <person name="Oyono O.L."/>
            <person name="Patti C."/>
            <person name="Phunkhang P."/>
            <person name="Pierre F."/>
            <person name="Priest M."/>
            <person name="Raghuraman S."/>
            <person name="Rege F."/>
            <person name="Reyes R."/>
            <person name="Rise C."/>
            <person name="Rogov P."/>
            <person name="Ross K."/>
            <person name="Ryan E."/>
            <person name="Settipalli S."/>
            <person name="Shea T."/>
            <person name="Sherpa N."/>
            <person name="Shi L."/>
            <person name="Shih D."/>
            <person name="Sparrow T."/>
            <person name="Spaulding J."/>
            <person name="Stalker J."/>
            <person name="Stange-Thomann N."/>
            <person name="Stavropoulos S."/>
            <person name="Stone C."/>
            <person name="Strader C."/>
            <person name="Tesfaye S."/>
            <person name="Thomson T."/>
            <person name="Thoulutsang Y."/>
            <person name="Thoulutsang D."/>
            <person name="Topham K."/>
            <person name="Topping I."/>
            <person name="Tsamla T."/>
            <person name="Vassiliev H."/>
            <person name="Vo A."/>
            <person name="Wangchuk T."/>
            <person name="Wangdi T."/>
            <person name="Weiand M."/>
            <person name="Wilkinson J."/>
            <person name="Wilson A."/>
            <person name="Yadav S."/>
            <person name="Young G."/>
            <person name="Yu Q."/>
            <person name="Zembek L."/>
            <person name="Zhong D."/>
            <person name="Zimmer A."/>
            <person name="Zwirko Z."/>
            <person name="Jaffe D.B."/>
            <person name="Alvarez P."/>
            <person name="Brockman W."/>
            <person name="Butler J."/>
            <person name="Chin C."/>
            <person name="Gnerre S."/>
            <person name="Grabherr M."/>
            <person name="Kleber M."/>
            <person name="Mauceli E."/>
            <person name="MacCallum I."/>
        </authorList>
    </citation>
    <scope>NUCLEOTIDE SEQUENCE [LARGE SCALE GENOMIC DNA]</scope>
    <source>
        <strain evidence="17">Tucson 15010-1051.87</strain>
    </source>
</reference>
<evidence type="ECO:0000256" key="10">
    <source>
        <dbReference type="ARBA" id="ARBA00023136"/>
    </source>
</evidence>
<keyword evidence="3 14" id="KW-0349">Heme</keyword>
<evidence type="ECO:0000256" key="2">
    <source>
        <dbReference type="ARBA" id="ARBA00022448"/>
    </source>
</evidence>
<evidence type="ECO:0000256" key="11">
    <source>
        <dbReference type="ARBA" id="ARBA00037877"/>
    </source>
</evidence>
<keyword evidence="7" id="KW-0492">Microsome</keyword>
<comment type="similarity">
    <text evidence="12 14">Belongs to the cytochrome b5 family.</text>
</comment>
<dbReference type="InParanoid" id="A0A0Q9WQN4"/>
<dbReference type="InterPro" id="IPR018506">
    <property type="entry name" value="Cyt_B5_heme-BS"/>
</dbReference>
<keyword evidence="6" id="KW-0256">Endoplasmic reticulum</keyword>
<evidence type="ECO:0000256" key="5">
    <source>
        <dbReference type="ARBA" id="ARBA00022723"/>
    </source>
</evidence>
<dbReference type="SUPFAM" id="SSF55856">
    <property type="entry name" value="Cytochrome b5-like heme/steroid binding domain"/>
    <property type="match status" value="1"/>
</dbReference>
<dbReference type="InterPro" id="IPR036400">
    <property type="entry name" value="Cyt_B5-like_heme/steroid_sf"/>
</dbReference>
<dbReference type="STRING" id="7244.A0A0Q9WQN4"/>
<keyword evidence="17" id="KW-1185">Reference proteome</keyword>
<evidence type="ECO:0000256" key="1">
    <source>
        <dbReference type="ARBA" id="ARBA00004131"/>
    </source>
</evidence>
<evidence type="ECO:0000256" key="14">
    <source>
        <dbReference type="RuleBase" id="RU362121"/>
    </source>
</evidence>
<evidence type="ECO:0000256" key="7">
    <source>
        <dbReference type="ARBA" id="ARBA00022848"/>
    </source>
</evidence>
<evidence type="ECO:0000256" key="9">
    <source>
        <dbReference type="ARBA" id="ARBA00023004"/>
    </source>
</evidence>
<evidence type="ECO:0000256" key="8">
    <source>
        <dbReference type="ARBA" id="ARBA00022982"/>
    </source>
</evidence>
<feature type="domain" description="Cytochrome b5 heme-binding" evidence="15">
    <location>
        <begin position="2"/>
        <end position="78"/>
    </location>
</feature>
<dbReference type="GO" id="GO:0005789">
    <property type="term" value="C:endoplasmic reticulum membrane"/>
    <property type="evidence" value="ECO:0007669"/>
    <property type="project" value="UniProtKB-SubCell"/>
</dbReference>
<dbReference type="SMR" id="A0A0Q9WQN4"/>
<protein>
    <recommendedName>
        <fullName evidence="13">Cytochrome b5</fullName>
    </recommendedName>
</protein>
<dbReference type="PROSITE" id="PS00191">
    <property type="entry name" value="CYTOCHROME_B5_1"/>
    <property type="match status" value="1"/>
</dbReference>
<keyword evidence="5 14" id="KW-0479">Metal-binding</keyword>
<dbReference type="GO" id="GO:0020037">
    <property type="term" value="F:heme binding"/>
    <property type="evidence" value="ECO:0007669"/>
    <property type="project" value="UniProtKB-UniRule"/>
</dbReference>
<dbReference type="Proteomes" id="UP000008792">
    <property type="component" value="Unassembled WGS sequence"/>
</dbReference>
<dbReference type="FunCoup" id="A0A0Q9WQN4">
    <property type="interactions" value="63"/>
</dbReference>
<dbReference type="GO" id="GO:0046872">
    <property type="term" value="F:metal ion binding"/>
    <property type="evidence" value="ECO:0007669"/>
    <property type="project" value="UniProtKB-UniRule"/>
</dbReference>
<evidence type="ECO:0000256" key="13">
    <source>
        <dbReference type="ARBA" id="ARBA00039806"/>
    </source>
</evidence>
<dbReference type="AlphaFoldDB" id="A0A0Q9WQN4"/>
<keyword evidence="8" id="KW-0249">Electron transport</keyword>
<dbReference type="Gene3D" id="3.10.120.10">
    <property type="entry name" value="Cytochrome b5-like heme/steroid binding domain"/>
    <property type="match status" value="1"/>
</dbReference>
<evidence type="ECO:0000256" key="3">
    <source>
        <dbReference type="ARBA" id="ARBA00022617"/>
    </source>
</evidence>